<evidence type="ECO:0008006" key="3">
    <source>
        <dbReference type="Google" id="ProtNLM"/>
    </source>
</evidence>
<evidence type="ECO:0000313" key="2">
    <source>
        <dbReference type="Proteomes" id="UP000799118"/>
    </source>
</evidence>
<dbReference type="AlphaFoldDB" id="A0A6A4H9R5"/>
<sequence length="236" mass="26616">MISSIPFLYRDVYDAAIPTLALSEERRLPLTGVHPASYVNKLSISTIDMSVASLSHLQKHMAYAMKNIALHATNGGIQTFTFRSTSVSLPEIFDGTISPALKPIKELFLQCPFPVKSARLSLSLVRFLCGPSLVSLEMDFETKILPARYLMVAKLLEQLPTSCPGLKRLSIKQPYSYEKSETLQLAKVLKDSTFRFPVLTEFCLNIDDWLGNFSESLKAFFQRHLMIEVLHYHVDV</sequence>
<accession>A0A6A4H9R5</accession>
<gene>
    <name evidence="1" type="ORF">BT96DRAFT_186843</name>
</gene>
<proteinExistence type="predicted"/>
<protein>
    <recommendedName>
        <fullName evidence="3">F-box domain-containing protein</fullName>
    </recommendedName>
</protein>
<organism evidence="1 2">
    <name type="scientific">Gymnopus androsaceus JB14</name>
    <dbReference type="NCBI Taxonomy" id="1447944"/>
    <lineage>
        <taxon>Eukaryota</taxon>
        <taxon>Fungi</taxon>
        <taxon>Dikarya</taxon>
        <taxon>Basidiomycota</taxon>
        <taxon>Agaricomycotina</taxon>
        <taxon>Agaricomycetes</taxon>
        <taxon>Agaricomycetidae</taxon>
        <taxon>Agaricales</taxon>
        <taxon>Marasmiineae</taxon>
        <taxon>Omphalotaceae</taxon>
        <taxon>Gymnopus</taxon>
    </lineage>
</organism>
<dbReference type="Proteomes" id="UP000799118">
    <property type="component" value="Unassembled WGS sequence"/>
</dbReference>
<dbReference type="EMBL" id="ML769549">
    <property type="protein sequence ID" value="KAE9394480.1"/>
    <property type="molecule type" value="Genomic_DNA"/>
</dbReference>
<evidence type="ECO:0000313" key="1">
    <source>
        <dbReference type="EMBL" id="KAE9394480.1"/>
    </source>
</evidence>
<reference evidence="1" key="1">
    <citation type="journal article" date="2019" name="Environ. Microbiol.">
        <title>Fungal ecological strategies reflected in gene transcription - a case study of two litter decomposers.</title>
        <authorList>
            <person name="Barbi F."/>
            <person name="Kohler A."/>
            <person name="Barry K."/>
            <person name="Baskaran P."/>
            <person name="Daum C."/>
            <person name="Fauchery L."/>
            <person name="Ihrmark K."/>
            <person name="Kuo A."/>
            <person name="LaButti K."/>
            <person name="Lipzen A."/>
            <person name="Morin E."/>
            <person name="Grigoriev I.V."/>
            <person name="Henrissat B."/>
            <person name="Lindahl B."/>
            <person name="Martin F."/>
        </authorList>
    </citation>
    <scope>NUCLEOTIDE SEQUENCE</scope>
    <source>
        <strain evidence="1">JB14</strain>
    </source>
</reference>
<name>A0A6A4H9R5_9AGAR</name>
<keyword evidence="2" id="KW-1185">Reference proteome</keyword>